<comment type="caution">
    <text evidence="3">The sequence shown here is derived from an EMBL/GenBank/DDBJ whole genome shotgun (WGS) entry which is preliminary data.</text>
</comment>
<sequence>MKAKHYFKKVPLAIMLTSILTGCSLAPQSEVPDMTLSQAYTLTEGVSETSIADVSNWWMAFNDPVLNALVEKAQQQNIPLKMASERIQMAQSYQQMVASFKVPTVSLGAGYYNYQISENDPLLGAAVSPVSVPSSMQPMLGQSVTVMDQQNDGFFAGANISWELDLFGRLDNQSDAAAIRVEQVVIYQEALNTLITADVIHNYIQYRGAKARYALANETIEDQKRTLALVEKMVNSGYGSELDLAKARTGLISMQAILPQLNIAAHIHQQRLGILLAESNEQMEMQLSESQPIPELTELIPVGLPSDLLKRRADIRIAEREIAALDKELGVAVANRYPKVFLTGGPGLVAGDVSDLFSSDSLAWGGAVGVNWNIFDGGRGEALVDIQEAKTKNAMLGYQHTVNGAFSEVETVLYAYDNSQQYQQKMTEAANESEKALDKARSLYKAGLINHLAVLDAQRQHNMIKERIIAAQLQTAQSIVSVHKALGGDWKL</sequence>
<dbReference type="EMBL" id="BSPQ01000018">
    <property type="protein sequence ID" value="GLS92104.1"/>
    <property type="molecule type" value="Genomic_DNA"/>
</dbReference>
<feature type="chain" id="PRO_5044986695" evidence="2">
    <location>
        <begin position="27"/>
        <end position="492"/>
    </location>
</feature>
<dbReference type="Proteomes" id="UP001157353">
    <property type="component" value="Unassembled WGS sequence"/>
</dbReference>
<keyword evidence="2" id="KW-0812">Transmembrane</keyword>
<dbReference type="SUPFAM" id="SSF56954">
    <property type="entry name" value="Outer membrane efflux proteins (OEP)"/>
    <property type="match status" value="1"/>
</dbReference>
<dbReference type="Gene3D" id="1.20.1600.10">
    <property type="entry name" value="Outer membrane efflux proteins (OEP)"/>
    <property type="match status" value="1"/>
</dbReference>
<evidence type="ECO:0000313" key="4">
    <source>
        <dbReference type="Proteomes" id="UP001157353"/>
    </source>
</evidence>
<keyword evidence="4" id="KW-1185">Reference proteome</keyword>
<keyword evidence="2" id="KW-0732">Signal</keyword>
<dbReference type="InterPro" id="IPR003423">
    <property type="entry name" value="OMP_efflux"/>
</dbReference>
<keyword evidence="2" id="KW-0472">Membrane</keyword>
<dbReference type="RefSeq" id="WP_284205200.1">
    <property type="nucleotide sequence ID" value="NZ_BSPQ01000018.1"/>
</dbReference>
<dbReference type="NCBIfam" id="TIGR01845">
    <property type="entry name" value="outer_NodT"/>
    <property type="match status" value="1"/>
</dbReference>
<protein>
    <submittedName>
        <fullName evidence="3">Outer membrane protein</fullName>
    </submittedName>
</protein>
<dbReference type="PANTHER" id="PTHR30203:SF25">
    <property type="entry name" value="OUTER MEMBRANE PROTEIN-RELATED"/>
    <property type="match status" value="1"/>
</dbReference>
<keyword evidence="2" id="KW-1134">Transmembrane beta strand</keyword>
<organism evidence="3 4">
    <name type="scientific">Psychromonas marina</name>
    <dbReference type="NCBI Taxonomy" id="88364"/>
    <lineage>
        <taxon>Bacteria</taxon>
        <taxon>Pseudomonadati</taxon>
        <taxon>Pseudomonadota</taxon>
        <taxon>Gammaproteobacteria</taxon>
        <taxon>Alteromonadales</taxon>
        <taxon>Psychromonadaceae</taxon>
        <taxon>Psychromonas</taxon>
    </lineage>
</organism>
<keyword evidence="2" id="KW-0564">Palmitate</keyword>
<feature type="signal peptide" evidence="2">
    <location>
        <begin position="1"/>
        <end position="26"/>
    </location>
</feature>
<dbReference type="Pfam" id="PF02321">
    <property type="entry name" value="OEP"/>
    <property type="match status" value="2"/>
</dbReference>
<dbReference type="PROSITE" id="PS51257">
    <property type="entry name" value="PROKAR_LIPOPROTEIN"/>
    <property type="match status" value="1"/>
</dbReference>
<reference evidence="4" key="1">
    <citation type="journal article" date="2019" name="Int. J. Syst. Evol. Microbiol.">
        <title>The Global Catalogue of Microorganisms (GCM) 10K type strain sequencing project: providing services to taxonomists for standard genome sequencing and annotation.</title>
        <authorList>
            <consortium name="The Broad Institute Genomics Platform"/>
            <consortium name="The Broad Institute Genome Sequencing Center for Infectious Disease"/>
            <person name="Wu L."/>
            <person name="Ma J."/>
        </authorList>
    </citation>
    <scope>NUCLEOTIDE SEQUENCE [LARGE SCALE GENOMIC DNA]</scope>
    <source>
        <strain evidence="4">NBRC 103166</strain>
    </source>
</reference>
<keyword evidence="2" id="KW-0449">Lipoprotein</keyword>
<dbReference type="Gene3D" id="2.20.200.10">
    <property type="entry name" value="Outer membrane efflux proteins (OEP)"/>
    <property type="match status" value="1"/>
</dbReference>
<evidence type="ECO:0000256" key="1">
    <source>
        <dbReference type="ARBA" id="ARBA00007613"/>
    </source>
</evidence>
<gene>
    <name evidence="3" type="ORF">GCM10007916_31740</name>
</gene>
<name>A0ABQ6E3S3_9GAMM</name>
<evidence type="ECO:0000256" key="2">
    <source>
        <dbReference type="RuleBase" id="RU362097"/>
    </source>
</evidence>
<accession>A0ABQ6E3S3</accession>
<comment type="subcellular location">
    <subcellularLocation>
        <location evidence="2">Cell outer membrane</location>
        <topology evidence="2">Lipid-anchor</topology>
    </subcellularLocation>
</comment>
<comment type="similarity">
    <text evidence="1 2">Belongs to the outer membrane factor (OMF) (TC 1.B.17) family.</text>
</comment>
<evidence type="ECO:0000313" key="3">
    <source>
        <dbReference type="EMBL" id="GLS92104.1"/>
    </source>
</evidence>
<dbReference type="PANTHER" id="PTHR30203">
    <property type="entry name" value="OUTER MEMBRANE CATION EFFLUX PROTEIN"/>
    <property type="match status" value="1"/>
</dbReference>
<proteinExistence type="inferred from homology"/>
<dbReference type="InterPro" id="IPR010131">
    <property type="entry name" value="MdtP/NodT-like"/>
</dbReference>